<dbReference type="EMBL" id="CAEY01001063">
    <property type="status" value="NOT_ANNOTATED_CDS"/>
    <property type="molecule type" value="Genomic_DNA"/>
</dbReference>
<evidence type="ECO:0000256" key="1">
    <source>
        <dbReference type="SAM" id="MobiDB-lite"/>
    </source>
</evidence>
<sequence>MMISKVYKWLIPITLVVILIPLVIGQRRFPFQRMPSLRDVRTRGILLPARNQNIHSKALIARQGPAAGIASSLLSSGPVILALSSLLFSFPVLPMLFLAPMALSNFLPNMDDNSDPSLNDILQSVQTLGQGILDGIRPITGITSASSAASSSGSTSSSSSTNTLGSMGSPSEPIASIVSAPSSSSSSSPSKITSSSSSGDSLADLSTGFLSQLAAINEILSNTNNLSSENPLNSFSQLAANTLASLSNLLFSARREEDDDKKSNKYRIPLFPFGSLRKSMRPNPIARSSMDNVVPYFPLHGNGSPRNAVTDRLAALNLKAIWSRSSGVANSLVKRIRDIYSTFRDGLKRYEISESECQARLVCELNQKVIGRSLRNWAKVMTDFISFQSFVQSHKSEIECLMRLIR</sequence>
<feature type="transmembrane region" description="Helical" evidence="2">
    <location>
        <begin position="6"/>
        <end position="24"/>
    </location>
</feature>
<reference evidence="3" key="2">
    <citation type="submission" date="2015-06" db="UniProtKB">
        <authorList>
            <consortium name="EnsemblMetazoa"/>
        </authorList>
    </citation>
    <scope>IDENTIFICATION</scope>
</reference>
<evidence type="ECO:0000256" key="2">
    <source>
        <dbReference type="SAM" id="Phobius"/>
    </source>
</evidence>
<dbReference type="AlphaFoldDB" id="T1L440"/>
<reference evidence="4" key="1">
    <citation type="submission" date="2011-08" db="EMBL/GenBank/DDBJ databases">
        <authorList>
            <person name="Rombauts S."/>
        </authorList>
    </citation>
    <scope>NUCLEOTIDE SEQUENCE</scope>
    <source>
        <strain evidence="4">London</strain>
    </source>
</reference>
<dbReference type="Proteomes" id="UP000015104">
    <property type="component" value="Unassembled WGS sequence"/>
</dbReference>
<keyword evidence="2" id="KW-1133">Transmembrane helix</keyword>
<proteinExistence type="predicted"/>
<protein>
    <submittedName>
        <fullName evidence="3">Uncharacterized protein</fullName>
    </submittedName>
</protein>
<feature type="region of interest" description="Disordered" evidence="1">
    <location>
        <begin position="145"/>
        <end position="198"/>
    </location>
</feature>
<dbReference type="HOGENOM" id="CLU_697053_0_0_1"/>
<organism evidence="3 4">
    <name type="scientific">Tetranychus urticae</name>
    <name type="common">Two-spotted spider mite</name>
    <dbReference type="NCBI Taxonomy" id="32264"/>
    <lineage>
        <taxon>Eukaryota</taxon>
        <taxon>Metazoa</taxon>
        <taxon>Ecdysozoa</taxon>
        <taxon>Arthropoda</taxon>
        <taxon>Chelicerata</taxon>
        <taxon>Arachnida</taxon>
        <taxon>Acari</taxon>
        <taxon>Acariformes</taxon>
        <taxon>Trombidiformes</taxon>
        <taxon>Prostigmata</taxon>
        <taxon>Eleutherengona</taxon>
        <taxon>Raphignathae</taxon>
        <taxon>Tetranychoidea</taxon>
        <taxon>Tetranychidae</taxon>
        <taxon>Tetranychus</taxon>
    </lineage>
</organism>
<keyword evidence="2" id="KW-0472">Membrane</keyword>
<evidence type="ECO:0000313" key="3">
    <source>
        <dbReference type="EnsemblMetazoa" id="tetur37g00690.1"/>
    </source>
</evidence>
<dbReference type="EnsemblMetazoa" id="tetur37g00690.1">
    <property type="protein sequence ID" value="tetur37g00690.1"/>
    <property type="gene ID" value="tetur37g00690"/>
</dbReference>
<evidence type="ECO:0000313" key="4">
    <source>
        <dbReference type="Proteomes" id="UP000015104"/>
    </source>
</evidence>
<accession>T1L440</accession>
<name>T1L440_TETUR</name>
<keyword evidence="2" id="KW-0812">Transmembrane</keyword>
<keyword evidence="4" id="KW-1185">Reference proteome</keyword>